<dbReference type="Proteomes" id="UP000809621">
    <property type="component" value="Unassembled WGS sequence"/>
</dbReference>
<evidence type="ECO:0000256" key="2">
    <source>
        <dbReference type="ARBA" id="ARBA00010944"/>
    </source>
</evidence>
<evidence type="ECO:0000256" key="3">
    <source>
        <dbReference type="ARBA" id="ARBA00012929"/>
    </source>
</evidence>
<dbReference type="SUPFAM" id="SSF51735">
    <property type="entry name" value="NAD(P)-binding Rossmann-fold domains"/>
    <property type="match status" value="1"/>
</dbReference>
<proteinExistence type="inferred from homology"/>
<comment type="cofactor">
    <cofactor evidence="6">
        <name>Mg(2+)</name>
        <dbReference type="ChEBI" id="CHEBI:18420"/>
    </cofactor>
    <text evidence="6">Binds 1 Mg(2+) ion per monomer.</text>
</comment>
<comment type="pathway">
    <text evidence="1 6">Carbohydrate biosynthesis; dTDP-L-rhamnose biosynthesis.</text>
</comment>
<evidence type="ECO:0000256" key="1">
    <source>
        <dbReference type="ARBA" id="ARBA00004781"/>
    </source>
</evidence>
<dbReference type="NCBIfam" id="TIGR01214">
    <property type="entry name" value="rmlD"/>
    <property type="match status" value="1"/>
</dbReference>
<dbReference type="Gene3D" id="3.90.25.10">
    <property type="entry name" value="UDP-galactose 4-epimerase, domain 1"/>
    <property type="match status" value="1"/>
</dbReference>
<dbReference type="PANTHER" id="PTHR10491">
    <property type="entry name" value="DTDP-4-DEHYDRORHAMNOSE REDUCTASE"/>
    <property type="match status" value="1"/>
</dbReference>
<evidence type="ECO:0000259" key="7">
    <source>
        <dbReference type="Pfam" id="PF04321"/>
    </source>
</evidence>
<dbReference type="Gene3D" id="3.40.50.720">
    <property type="entry name" value="NAD(P)-binding Rossmann-like Domain"/>
    <property type="match status" value="1"/>
</dbReference>
<dbReference type="InterPro" id="IPR029903">
    <property type="entry name" value="RmlD-like-bd"/>
</dbReference>
<keyword evidence="6 8" id="KW-0560">Oxidoreductase</keyword>
<dbReference type="CDD" id="cd05254">
    <property type="entry name" value="dTDP_HR_like_SDR_e"/>
    <property type="match status" value="1"/>
</dbReference>
<gene>
    <name evidence="8" type="primary">rfbD</name>
    <name evidence="8" type="ORF">JQC93_14935</name>
</gene>
<reference evidence="8 9" key="1">
    <citation type="submission" date="2021-02" db="EMBL/GenBank/DDBJ databases">
        <authorList>
            <person name="Park J.-S."/>
        </authorList>
    </citation>
    <scope>NUCLEOTIDE SEQUENCE [LARGE SCALE GENOMIC DNA]</scope>
    <source>
        <strain evidence="8 9">188UL20-2</strain>
    </source>
</reference>
<organism evidence="8 9">
    <name type="scientific">Vibrio ulleungensis</name>
    <dbReference type="NCBI Taxonomy" id="2807619"/>
    <lineage>
        <taxon>Bacteria</taxon>
        <taxon>Pseudomonadati</taxon>
        <taxon>Pseudomonadota</taxon>
        <taxon>Gammaproteobacteria</taxon>
        <taxon>Vibrionales</taxon>
        <taxon>Vibrionaceae</taxon>
        <taxon>Vibrio</taxon>
    </lineage>
</organism>
<evidence type="ECO:0000256" key="6">
    <source>
        <dbReference type="RuleBase" id="RU364082"/>
    </source>
</evidence>
<dbReference type="RefSeq" id="WP_205159212.1">
    <property type="nucleotide sequence ID" value="NZ_JAFEUM010000006.1"/>
</dbReference>
<dbReference type="InterPro" id="IPR005913">
    <property type="entry name" value="dTDP_dehydrorham_reduct"/>
</dbReference>
<accession>A0ABS2HNB5</accession>
<comment type="function">
    <text evidence="6">Catalyzes the reduction of dTDP-6-deoxy-L-lyxo-4-hexulose to yield dTDP-L-rhamnose.</text>
</comment>
<dbReference type="InterPro" id="IPR036291">
    <property type="entry name" value="NAD(P)-bd_dom_sf"/>
</dbReference>
<comment type="similarity">
    <text evidence="2 6">Belongs to the dTDP-4-dehydrorhamnose reductase family.</text>
</comment>
<dbReference type="PANTHER" id="PTHR10491:SF4">
    <property type="entry name" value="METHIONINE ADENOSYLTRANSFERASE 2 SUBUNIT BETA"/>
    <property type="match status" value="1"/>
</dbReference>
<dbReference type="Pfam" id="PF04321">
    <property type="entry name" value="RmlD_sub_bind"/>
    <property type="match status" value="1"/>
</dbReference>
<evidence type="ECO:0000313" key="9">
    <source>
        <dbReference type="Proteomes" id="UP000809621"/>
    </source>
</evidence>
<evidence type="ECO:0000313" key="8">
    <source>
        <dbReference type="EMBL" id="MBM7037703.1"/>
    </source>
</evidence>
<dbReference type="EMBL" id="JAFEUM010000006">
    <property type="protein sequence ID" value="MBM7037703.1"/>
    <property type="molecule type" value="Genomic_DNA"/>
</dbReference>
<evidence type="ECO:0000256" key="4">
    <source>
        <dbReference type="ARBA" id="ARBA00017099"/>
    </source>
</evidence>
<dbReference type="GO" id="GO:0008831">
    <property type="term" value="F:dTDP-4-dehydrorhamnose reductase activity"/>
    <property type="evidence" value="ECO:0007669"/>
    <property type="project" value="UniProtKB-EC"/>
</dbReference>
<keyword evidence="6" id="KW-0521">NADP</keyword>
<feature type="domain" description="RmlD-like substrate binding" evidence="7">
    <location>
        <begin position="1"/>
        <end position="285"/>
    </location>
</feature>
<evidence type="ECO:0000256" key="5">
    <source>
        <dbReference type="ARBA" id="ARBA00048200"/>
    </source>
</evidence>
<comment type="catalytic activity">
    <reaction evidence="5 6">
        <text>dTDP-beta-L-rhamnose + NADP(+) = dTDP-4-dehydro-beta-L-rhamnose + NADPH + H(+)</text>
        <dbReference type="Rhea" id="RHEA:21796"/>
        <dbReference type="ChEBI" id="CHEBI:15378"/>
        <dbReference type="ChEBI" id="CHEBI:57510"/>
        <dbReference type="ChEBI" id="CHEBI:57783"/>
        <dbReference type="ChEBI" id="CHEBI:58349"/>
        <dbReference type="ChEBI" id="CHEBI:62830"/>
        <dbReference type="EC" id="1.1.1.133"/>
    </reaction>
</comment>
<sequence length="290" mass="31561">MRVLVTGCNGQVGRCLVNQLANKAELLAVDRSELDITHRDAVFDLVNEFQPDYVINAAAHTAVDKAEQEPDLCYAVNRDGPQFLAQAAKSIDATILHISTDYVFSGNKSKPYEEGDETGPLGVYGDTKLAGELALAKANEKHIVLRTAWVFGEHGNNFVKTMLRVGASRDSLTIVGDQVGGPTYAGDIAAALIRIIEVIEQKGEVDWGVYHFSGAPHVSWYEFAREIFKGAEAANVLTAPQLTPIPTSAYPTPAKRPINSRLDCSKISANFGIAPSNWTRALKNIQEYKS</sequence>
<comment type="caution">
    <text evidence="8">The sequence shown here is derived from an EMBL/GenBank/DDBJ whole genome shotgun (WGS) entry which is preliminary data.</text>
</comment>
<dbReference type="EC" id="1.1.1.133" evidence="3 6"/>
<keyword evidence="9" id="KW-1185">Reference proteome</keyword>
<name>A0ABS2HNB5_9VIBR</name>
<protein>
    <recommendedName>
        <fullName evidence="4 6">dTDP-4-dehydrorhamnose reductase</fullName>
        <ecNumber evidence="3 6">1.1.1.133</ecNumber>
    </recommendedName>
</protein>